<sequence>MAIRHGASALGLVSSMPSGPGIISEEEIAAIAETIPPPIASFLLTSRQDVPSIVAQQRHSKVNTLQICDRLLEGMYQDLREALPGISLVQVIHVVDRSSVEEACLIASSVDALLLDSGNQSLAIKELGGTGRVHDWELSRMIREEISIPLFLAGGLTPANVQTAIDMVGPFGLDLCSSVRTAGALDEQKLAHFFSQLPVSA</sequence>
<evidence type="ECO:0000256" key="5">
    <source>
        <dbReference type="ARBA" id="ARBA00022605"/>
    </source>
</evidence>
<dbReference type="GO" id="GO:0000162">
    <property type="term" value="P:L-tryptophan biosynthetic process"/>
    <property type="evidence" value="ECO:0007669"/>
    <property type="project" value="UniProtKB-UniRule"/>
</dbReference>
<protein>
    <recommendedName>
        <fullName evidence="4 9">N-(5'-phosphoribosyl)anthranilate isomerase</fullName>
        <shortName evidence="9">PRAI</shortName>
        <ecNumber evidence="3 9">5.3.1.24</ecNumber>
    </recommendedName>
</protein>
<name>A0A5A5TG69_9CHLR</name>
<dbReference type="InterPro" id="IPR001240">
    <property type="entry name" value="PRAI_dom"/>
</dbReference>
<dbReference type="UniPathway" id="UPA00035">
    <property type="reaction ID" value="UER00042"/>
</dbReference>
<evidence type="ECO:0000256" key="9">
    <source>
        <dbReference type="HAMAP-Rule" id="MF_00135"/>
    </source>
</evidence>
<dbReference type="Gene3D" id="3.20.20.70">
    <property type="entry name" value="Aldolase class I"/>
    <property type="match status" value="1"/>
</dbReference>
<evidence type="ECO:0000313" key="12">
    <source>
        <dbReference type="Proteomes" id="UP000322530"/>
    </source>
</evidence>
<evidence type="ECO:0000256" key="7">
    <source>
        <dbReference type="ARBA" id="ARBA00023141"/>
    </source>
</evidence>
<organism evidence="11 12">
    <name type="scientific">Dictyobacter arantiisoli</name>
    <dbReference type="NCBI Taxonomy" id="2014874"/>
    <lineage>
        <taxon>Bacteria</taxon>
        <taxon>Bacillati</taxon>
        <taxon>Chloroflexota</taxon>
        <taxon>Ktedonobacteria</taxon>
        <taxon>Ktedonobacterales</taxon>
        <taxon>Dictyobacteraceae</taxon>
        <taxon>Dictyobacter</taxon>
    </lineage>
</organism>
<dbReference type="EMBL" id="BIXY01000075">
    <property type="protein sequence ID" value="GCF10571.1"/>
    <property type="molecule type" value="Genomic_DNA"/>
</dbReference>
<dbReference type="InterPro" id="IPR011060">
    <property type="entry name" value="RibuloseP-bd_barrel"/>
</dbReference>
<evidence type="ECO:0000256" key="3">
    <source>
        <dbReference type="ARBA" id="ARBA00012572"/>
    </source>
</evidence>
<keyword evidence="8 9" id="KW-0413">Isomerase</keyword>
<dbReference type="GO" id="GO:0004640">
    <property type="term" value="F:phosphoribosylanthranilate isomerase activity"/>
    <property type="evidence" value="ECO:0007669"/>
    <property type="project" value="UniProtKB-UniRule"/>
</dbReference>
<dbReference type="CDD" id="cd00405">
    <property type="entry name" value="PRAI"/>
    <property type="match status" value="1"/>
</dbReference>
<dbReference type="SUPFAM" id="SSF51366">
    <property type="entry name" value="Ribulose-phoshate binding barrel"/>
    <property type="match status" value="1"/>
</dbReference>
<comment type="pathway">
    <text evidence="2 9">Amino-acid biosynthesis; L-tryptophan biosynthesis; L-tryptophan from chorismate: step 3/5.</text>
</comment>
<dbReference type="Proteomes" id="UP000322530">
    <property type="component" value="Unassembled WGS sequence"/>
</dbReference>
<evidence type="ECO:0000259" key="10">
    <source>
        <dbReference type="Pfam" id="PF00697"/>
    </source>
</evidence>
<dbReference type="Pfam" id="PF00697">
    <property type="entry name" value="PRAI"/>
    <property type="match status" value="1"/>
</dbReference>
<accession>A0A5A5TG69</accession>
<evidence type="ECO:0000256" key="2">
    <source>
        <dbReference type="ARBA" id="ARBA00004664"/>
    </source>
</evidence>
<gene>
    <name evidence="9" type="primary">trpF</name>
    <name evidence="11" type="ORF">KDI_41350</name>
</gene>
<evidence type="ECO:0000256" key="1">
    <source>
        <dbReference type="ARBA" id="ARBA00001164"/>
    </source>
</evidence>
<feature type="domain" description="N-(5'phosphoribosyl) anthranilate isomerase (PRAI)" evidence="10">
    <location>
        <begin position="47"/>
        <end position="195"/>
    </location>
</feature>
<dbReference type="EC" id="5.3.1.24" evidence="3 9"/>
<keyword evidence="5 9" id="KW-0028">Amino-acid biosynthesis</keyword>
<dbReference type="HAMAP" id="MF_00135">
    <property type="entry name" value="PRAI"/>
    <property type="match status" value="1"/>
</dbReference>
<reference evidence="11 12" key="1">
    <citation type="submission" date="2019-01" db="EMBL/GenBank/DDBJ databases">
        <title>Draft genome sequence of Dictyobacter sp. Uno17.</title>
        <authorList>
            <person name="Wang C.M."/>
            <person name="Zheng Y."/>
            <person name="Sakai Y."/>
            <person name="Abe K."/>
            <person name="Yokota A."/>
            <person name="Yabe S."/>
        </authorList>
    </citation>
    <scope>NUCLEOTIDE SEQUENCE [LARGE SCALE GENOMIC DNA]</scope>
    <source>
        <strain evidence="11 12">Uno17</strain>
    </source>
</reference>
<comment type="catalytic activity">
    <reaction evidence="1 9">
        <text>N-(5-phospho-beta-D-ribosyl)anthranilate = 1-(2-carboxyphenylamino)-1-deoxy-D-ribulose 5-phosphate</text>
        <dbReference type="Rhea" id="RHEA:21540"/>
        <dbReference type="ChEBI" id="CHEBI:18277"/>
        <dbReference type="ChEBI" id="CHEBI:58613"/>
        <dbReference type="EC" id="5.3.1.24"/>
    </reaction>
</comment>
<evidence type="ECO:0000256" key="4">
    <source>
        <dbReference type="ARBA" id="ARBA00022272"/>
    </source>
</evidence>
<keyword evidence="7 9" id="KW-0057">Aromatic amino acid biosynthesis</keyword>
<evidence type="ECO:0000256" key="6">
    <source>
        <dbReference type="ARBA" id="ARBA00022822"/>
    </source>
</evidence>
<dbReference type="InterPro" id="IPR044643">
    <property type="entry name" value="TrpF_fam"/>
</dbReference>
<evidence type="ECO:0000256" key="8">
    <source>
        <dbReference type="ARBA" id="ARBA00023235"/>
    </source>
</evidence>
<comment type="caution">
    <text evidence="11">The sequence shown here is derived from an EMBL/GenBank/DDBJ whole genome shotgun (WGS) entry which is preliminary data.</text>
</comment>
<dbReference type="InterPro" id="IPR013785">
    <property type="entry name" value="Aldolase_TIM"/>
</dbReference>
<evidence type="ECO:0000313" key="11">
    <source>
        <dbReference type="EMBL" id="GCF10571.1"/>
    </source>
</evidence>
<comment type="similarity">
    <text evidence="9">Belongs to the TrpF family.</text>
</comment>
<keyword evidence="12" id="KW-1185">Reference proteome</keyword>
<proteinExistence type="inferred from homology"/>
<keyword evidence="6 9" id="KW-0822">Tryptophan biosynthesis</keyword>
<dbReference type="PANTHER" id="PTHR42894:SF1">
    <property type="entry name" value="N-(5'-PHOSPHORIBOSYL)ANTHRANILATE ISOMERASE"/>
    <property type="match status" value="1"/>
</dbReference>
<dbReference type="PANTHER" id="PTHR42894">
    <property type="entry name" value="N-(5'-PHOSPHORIBOSYL)ANTHRANILATE ISOMERASE"/>
    <property type="match status" value="1"/>
</dbReference>
<dbReference type="AlphaFoldDB" id="A0A5A5TG69"/>